<dbReference type="EMBL" id="ADVL01000559">
    <property type="protein sequence ID" value="EFH11006.1"/>
    <property type="molecule type" value="Genomic_DNA"/>
</dbReference>
<evidence type="ECO:0000313" key="2">
    <source>
        <dbReference type="Proteomes" id="UP000005324"/>
    </source>
</evidence>
<protein>
    <submittedName>
        <fullName evidence="1">Uncharacterized protein</fullName>
    </submittedName>
</protein>
<comment type="caution">
    <text evidence="1">The sequence shown here is derived from an EMBL/GenBank/DDBJ whole genome shotgun (WGS) entry which is preliminary data.</text>
</comment>
<reference evidence="1 2" key="1">
    <citation type="submission" date="2010-04" db="EMBL/GenBank/DDBJ databases">
        <authorList>
            <person name="Qin X."/>
            <person name="Bachman B."/>
            <person name="Battles P."/>
            <person name="Bell A."/>
            <person name="Bess C."/>
            <person name="Bickham C."/>
            <person name="Chaboub L."/>
            <person name="Chen D."/>
            <person name="Coyle M."/>
            <person name="Deiros D.R."/>
            <person name="Dinh H."/>
            <person name="Forbes L."/>
            <person name="Fowler G."/>
            <person name="Francisco L."/>
            <person name="Fu Q."/>
            <person name="Gubbala S."/>
            <person name="Hale W."/>
            <person name="Han Y."/>
            <person name="Hemphill L."/>
            <person name="Highlander S.K."/>
            <person name="Hirani K."/>
            <person name="Hogues M."/>
            <person name="Jackson L."/>
            <person name="Jakkamsetti A."/>
            <person name="Javaid M."/>
            <person name="Jiang H."/>
            <person name="Korchina V."/>
            <person name="Kovar C."/>
            <person name="Lara F."/>
            <person name="Lee S."/>
            <person name="Mata R."/>
            <person name="Mathew T."/>
            <person name="Moen C."/>
            <person name="Morales K."/>
            <person name="Munidasa M."/>
            <person name="Nazareth L."/>
            <person name="Ngo R."/>
            <person name="Nguyen L."/>
            <person name="Okwuonu G."/>
            <person name="Ongeri F."/>
            <person name="Patil S."/>
            <person name="Petrosino J."/>
            <person name="Pham C."/>
            <person name="Pham P."/>
            <person name="Pu L.-L."/>
            <person name="Puazo M."/>
            <person name="Raj R."/>
            <person name="Reid J."/>
            <person name="Rouhana J."/>
            <person name="Saada N."/>
            <person name="Shang Y."/>
            <person name="Simmons D."/>
            <person name="Thornton R."/>
            <person name="Warren J."/>
            <person name="Weissenberger G."/>
            <person name="Zhang J."/>
            <person name="Zhang L."/>
            <person name="Zhou C."/>
            <person name="Zhu D."/>
            <person name="Muzny D."/>
            <person name="Worley K."/>
            <person name="Gibbs R."/>
        </authorList>
    </citation>
    <scope>NUCLEOTIDE SEQUENCE [LARGE SCALE GENOMIC DNA]</scope>
    <source>
        <strain evidence="1 2">ATCC 49957</strain>
    </source>
</reference>
<accession>D5RNW2</accession>
<sequence length="54" mass="5613">TQAAAQGIAGVAGAMAEADGAVRQMRQATGDVSDQGQRLRHNLERLLHSLRSAA</sequence>
<feature type="non-terminal residue" evidence="1">
    <location>
        <position position="1"/>
    </location>
</feature>
<gene>
    <name evidence="1" type="ORF">HMPREF0731_2773</name>
</gene>
<keyword evidence="2" id="KW-1185">Reference proteome</keyword>
<name>D5RNW2_9PROT</name>
<proteinExistence type="predicted"/>
<dbReference type="AlphaFoldDB" id="D5RNW2"/>
<evidence type="ECO:0000313" key="1">
    <source>
        <dbReference type="EMBL" id="EFH11006.1"/>
    </source>
</evidence>
<dbReference type="Proteomes" id="UP000005324">
    <property type="component" value="Unassembled WGS sequence"/>
</dbReference>
<organism evidence="1 2">
    <name type="scientific">Pseudoroseomonas cervicalis ATCC 49957</name>
    <dbReference type="NCBI Taxonomy" id="525371"/>
    <lineage>
        <taxon>Bacteria</taxon>
        <taxon>Pseudomonadati</taxon>
        <taxon>Pseudomonadota</taxon>
        <taxon>Alphaproteobacteria</taxon>
        <taxon>Acetobacterales</taxon>
        <taxon>Roseomonadaceae</taxon>
        <taxon>Roseomonas</taxon>
    </lineage>
</organism>
<dbReference type="HOGENOM" id="CLU_3037312_0_0_5"/>